<dbReference type="PANTHER" id="PTHR21366">
    <property type="entry name" value="GLYOXALASE FAMILY PROTEIN"/>
    <property type="match status" value="1"/>
</dbReference>
<keyword evidence="3" id="KW-0560">Oxidoreductase</keyword>
<organism evidence="3 4">
    <name type="scientific">Streptomyces fumanus</name>
    <dbReference type="NCBI Taxonomy" id="67302"/>
    <lineage>
        <taxon>Bacteria</taxon>
        <taxon>Bacillati</taxon>
        <taxon>Actinomycetota</taxon>
        <taxon>Actinomycetes</taxon>
        <taxon>Kitasatosporales</taxon>
        <taxon>Streptomycetaceae</taxon>
        <taxon>Streptomyces</taxon>
    </lineage>
</organism>
<feature type="domain" description="VOC" evidence="2">
    <location>
        <begin position="19"/>
        <end position="153"/>
    </location>
</feature>
<evidence type="ECO:0000313" key="3">
    <source>
        <dbReference type="EMBL" id="GHF31113.1"/>
    </source>
</evidence>
<accession>A0A919AZD6</accession>
<dbReference type="EMBL" id="BNBI01000020">
    <property type="protein sequence ID" value="GHF31113.1"/>
    <property type="molecule type" value="Genomic_DNA"/>
</dbReference>
<dbReference type="GO" id="GO:0051213">
    <property type="term" value="F:dioxygenase activity"/>
    <property type="evidence" value="ECO:0007669"/>
    <property type="project" value="UniProtKB-KW"/>
</dbReference>
<comment type="caution">
    <text evidence="3">The sequence shown here is derived from an EMBL/GenBank/DDBJ whole genome shotgun (WGS) entry which is preliminary data.</text>
</comment>
<dbReference type="InterPro" id="IPR004360">
    <property type="entry name" value="Glyas_Fos-R_dOase_dom"/>
</dbReference>
<evidence type="ECO:0000256" key="1">
    <source>
        <dbReference type="ARBA" id="ARBA00022723"/>
    </source>
</evidence>
<dbReference type="Pfam" id="PF00903">
    <property type="entry name" value="Glyoxalase"/>
    <property type="match status" value="1"/>
</dbReference>
<evidence type="ECO:0000259" key="2">
    <source>
        <dbReference type="PROSITE" id="PS51819"/>
    </source>
</evidence>
<dbReference type="InterPro" id="IPR037523">
    <property type="entry name" value="VOC_core"/>
</dbReference>
<reference evidence="3" key="1">
    <citation type="journal article" date="2014" name="Int. J. Syst. Evol. Microbiol.">
        <title>Complete genome sequence of Corynebacterium casei LMG S-19264T (=DSM 44701T), isolated from a smear-ripened cheese.</title>
        <authorList>
            <consortium name="US DOE Joint Genome Institute (JGI-PGF)"/>
            <person name="Walter F."/>
            <person name="Albersmeier A."/>
            <person name="Kalinowski J."/>
            <person name="Ruckert C."/>
        </authorList>
    </citation>
    <scope>NUCLEOTIDE SEQUENCE</scope>
    <source>
        <strain evidence="3">JCM 4477</strain>
    </source>
</reference>
<dbReference type="GO" id="GO:0004462">
    <property type="term" value="F:lactoylglutathione lyase activity"/>
    <property type="evidence" value="ECO:0007669"/>
    <property type="project" value="InterPro"/>
</dbReference>
<sequence length="154" mass="16995">MRHAEHGTSLVTMTDNTARLDHVVLWVRDPIAAAGFYEKALGMEPLRLTEFAAGTVAFPSVRLNEETIFDLAPLTLAERMRMLPGAAESAGHPVNHVCLSLPADAFEALRGRLEEQGVPVSELVHDSYGARGMARRAFYFTDPDGNVFEARHYD</sequence>
<protein>
    <submittedName>
        <fullName evidence="3">Dioxygenase</fullName>
    </submittedName>
</protein>
<dbReference type="PANTHER" id="PTHR21366:SF14">
    <property type="entry name" value="GLYOXALASE DOMAIN-CONTAINING PROTEIN 5"/>
    <property type="match status" value="1"/>
</dbReference>
<dbReference type="PROSITE" id="PS51819">
    <property type="entry name" value="VOC"/>
    <property type="match status" value="1"/>
</dbReference>
<dbReference type="SUPFAM" id="SSF54593">
    <property type="entry name" value="Glyoxalase/Bleomycin resistance protein/Dihydroxybiphenyl dioxygenase"/>
    <property type="match status" value="1"/>
</dbReference>
<reference evidence="3" key="2">
    <citation type="submission" date="2020-09" db="EMBL/GenBank/DDBJ databases">
        <authorList>
            <person name="Sun Q."/>
            <person name="Ohkuma M."/>
        </authorList>
    </citation>
    <scope>NUCLEOTIDE SEQUENCE</scope>
    <source>
        <strain evidence="3">JCM 4477</strain>
    </source>
</reference>
<dbReference type="Proteomes" id="UP000630718">
    <property type="component" value="Unassembled WGS sequence"/>
</dbReference>
<dbReference type="InterPro" id="IPR018146">
    <property type="entry name" value="Glyoxalase_1_CS"/>
</dbReference>
<keyword evidence="1" id="KW-0479">Metal-binding</keyword>
<dbReference type="Gene3D" id="3.10.180.10">
    <property type="entry name" value="2,3-Dihydroxybiphenyl 1,2-Dioxygenase, domain 1"/>
    <property type="match status" value="1"/>
</dbReference>
<dbReference type="InterPro" id="IPR050383">
    <property type="entry name" value="GlyoxalaseI/FosfomycinResist"/>
</dbReference>
<gene>
    <name evidence="3" type="ORF">GCM10018772_65740</name>
</gene>
<name>A0A919AZD6_9ACTN</name>
<proteinExistence type="predicted"/>
<dbReference type="PROSITE" id="PS00934">
    <property type="entry name" value="GLYOXALASE_I_1"/>
    <property type="match status" value="1"/>
</dbReference>
<dbReference type="GO" id="GO:0046872">
    <property type="term" value="F:metal ion binding"/>
    <property type="evidence" value="ECO:0007669"/>
    <property type="project" value="UniProtKB-KW"/>
</dbReference>
<keyword evidence="3" id="KW-0223">Dioxygenase</keyword>
<dbReference type="InterPro" id="IPR029068">
    <property type="entry name" value="Glyas_Bleomycin-R_OHBP_Dase"/>
</dbReference>
<evidence type="ECO:0000313" key="4">
    <source>
        <dbReference type="Proteomes" id="UP000630718"/>
    </source>
</evidence>
<dbReference type="AlphaFoldDB" id="A0A919AZD6"/>
<keyword evidence="4" id="KW-1185">Reference proteome</keyword>